<dbReference type="InterPro" id="IPR037069">
    <property type="entry name" value="AcylCoA_DH/ox_N_sf"/>
</dbReference>
<evidence type="ECO:0000256" key="4">
    <source>
        <dbReference type="ARBA" id="ARBA00022827"/>
    </source>
</evidence>
<evidence type="ECO:0000259" key="8">
    <source>
        <dbReference type="Pfam" id="PF02771"/>
    </source>
</evidence>
<evidence type="ECO:0000259" key="6">
    <source>
        <dbReference type="Pfam" id="PF00441"/>
    </source>
</evidence>
<evidence type="ECO:0000313" key="9">
    <source>
        <dbReference type="EMBL" id="RIJ26821.1"/>
    </source>
</evidence>
<dbReference type="GO" id="GO:0050660">
    <property type="term" value="F:flavin adenine dinucleotide binding"/>
    <property type="evidence" value="ECO:0007669"/>
    <property type="project" value="InterPro"/>
</dbReference>
<dbReference type="Pfam" id="PF02771">
    <property type="entry name" value="Acyl-CoA_dh_N"/>
    <property type="match status" value="1"/>
</dbReference>
<dbReference type="InterPro" id="IPR052166">
    <property type="entry name" value="Diverse_Acyl-CoA_DH"/>
</dbReference>
<dbReference type="GO" id="GO:0016627">
    <property type="term" value="F:oxidoreductase activity, acting on the CH-CH group of donors"/>
    <property type="evidence" value="ECO:0007669"/>
    <property type="project" value="InterPro"/>
</dbReference>
<comment type="cofactor">
    <cofactor evidence="1 5">
        <name>FAD</name>
        <dbReference type="ChEBI" id="CHEBI:57692"/>
    </cofactor>
</comment>
<gene>
    <name evidence="9" type="ORF">D1223_17950</name>
</gene>
<proteinExistence type="inferred from homology"/>
<feature type="domain" description="Acyl-CoA dehydrogenase/oxidase C-terminal" evidence="6">
    <location>
        <begin position="261"/>
        <end position="427"/>
    </location>
</feature>
<keyword evidence="5" id="KW-0560">Oxidoreductase</keyword>
<keyword evidence="4 5" id="KW-0274">FAD</keyword>
<keyword evidence="10" id="KW-1185">Reference proteome</keyword>
<comment type="similarity">
    <text evidence="2 5">Belongs to the acyl-CoA dehydrogenase family.</text>
</comment>
<evidence type="ECO:0000256" key="3">
    <source>
        <dbReference type="ARBA" id="ARBA00022630"/>
    </source>
</evidence>
<evidence type="ECO:0000313" key="10">
    <source>
        <dbReference type="Proteomes" id="UP000266385"/>
    </source>
</evidence>
<evidence type="ECO:0000256" key="5">
    <source>
        <dbReference type="RuleBase" id="RU362125"/>
    </source>
</evidence>
<dbReference type="InterPro" id="IPR009075">
    <property type="entry name" value="AcylCo_DH/oxidase_C"/>
</dbReference>
<dbReference type="Gene3D" id="2.40.110.10">
    <property type="entry name" value="Butyryl-CoA Dehydrogenase, subunit A, domain 2"/>
    <property type="match status" value="1"/>
</dbReference>
<accession>A0A399R8L3</accession>
<dbReference type="Gene3D" id="1.10.540.10">
    <property type="entry name" value="Acyl-CoA dehydrogenase/oxidase, N-terminal domain"/>
    <property type="match status" value="1"/>
</dbReference>
<dbReference type="PANTHER" id="PTHR42803:SF1">
    <property type="entry name" value="BROAD-SPECIFICITY LINEAR ACYL-COA DEHYDROGENASE FADE5"/>
    <property type="match status" value="1"/>
</dbReference>
<evidence type="ECO:0000259" key="7">
    <source>
        <dbReference type="Pfam" id="PF02770"/>
    </source>
</evidence>
<name>A0A399R8L3_9PROT</name>
<dbReference type="InterPro" id="IPR006091">
    <property type="entry name" value="Acyl-CoA_Oxase/DH_mid-dom"/>
</dbReference>
<evidence type="ECO:0000256" key="1">
    <source>
        <dbReference type="ARBA" id="ARBA00001974"/>
    </source>
</evidence>
<dbReference type="InterPro" id="IPR013786">
    <property type="entry name" value="AcylCoA_DH/ox_N"/>
</dbReference>
<dbReference type="InterPro" id="IPR036250">
    <property type="entry name" value="AcylCo_DH-like_C"/>
</dbReference>
<dbReference type="Proteomes" id="UP000266385">
    <property type="component" value="Unassembled WGS sequence"/>
</dbReference>
<dbReference type="EMBL" id="QWFX01000016">
    <property type="protein sequence ID" value="RIJ26821.1"/>
    <property type="molecule type" value="Genomic_DNA"/>
</dbReference>
<dbReference type="SUPFAM" id="SSF56645">
    <property type="entry name" value="Acyl-CoA dehydrogenase NM domain-like"/>
    <property type="match status" value="1"/>
</dbReference>
<protein>
    <submittedName>
        <fullName evidence="9">Acyl-CoA dehydrogenase</fullName>
    </submittedName>
</protein>
<reference evidence="9 10" key="1">
    <citation type="submission" date="2018-08" db="EMBL/GenBank/DDBJ databases">
        <title>Henriciella mobilis sp. nov., isolated from seawater.</title>
        <authorList>
            <person name="Cheng H."/>
            <person name="Wu Y.-H."/>
            <person name="Xu X.-W."/>
            <person name="Guo L.-L."/>
        </authorList>
    </citation>
    <scope>NUCLEOTIDE SEQUENCE [LARGE SCALE GENOMIC DNA]</scope>
    <source>
        <strain evidence="9 10">JN25</strain>
    </source>
</reference>
<evidence type="ECO:0000256" key="2">
    <source>
        <dbReference type="ARBA" id="ARBA00009347"/>
    </source>
</evidence>
<dbReference type="InterPro" id="IPR009100">
    <property type="entry name" value="AcylCoA_DH/oxidase_NM_dom_sf"/>
</dbReference>
<organism evidence="9 10">
    <name type="scientific">Henriciella mobilis</name>
    <dbReference type="NCBI Taxonomy" id="2305467"/>
    <lineage>
        <taxon>Bacteria</taxon>
        <taxon>Pseudomonadati</taxon>
        <taxon>Pseudomonadota</taxon>
        <taxon>Alphaproteobacteria</taxon>
        <taxon>Hyphomonadales</taxon>
        <taxon>Hyphomonadaceae</taxon>
        <taxon>Henriciella</taxon>
    </lineage>
</organism>
<dbReference type="InterPro" id="IPR046373">
    <property type="entry name" value="Acyl-CoA_Oxase/DH_mid-dom_sf"/>
</dbReference>
<dbReference type="AlphaFoldDB" id="A0A399R8L3"/>
<sequence>MELTPGLSRLRRLGGSFGEADRDTFKAVLGGIMQFGAECLDPINARGDAQGCHLVDGRVQLPAGYTEAWASYTAQGWSTLEMPVEMNGQGLPLILAAQVQEIIDGRCAAFGMLPVLVRSAAKLVAAHAEPAIREVWLPRLCSGEWAATICISEADAGSDVPRLRTKAVRDVDGAWSITGEKMWISFGDHTLTPRIGHCLLARTEAGISLFLVPNVIDDDAGETRPNTISVRRIEEKMGLHGSPTCALGFDGAKGWLLGEDGQGLQNLFVMITNMRLSAGVQGVGIASAAFDVALDYAHERRQGGAISAPAVHIAEHADVQRMLLESASRVHTLRSVGHLVAVQADLAAHEVDPTERSRAQTLLQWLLPIFKTEGGRCGFDVSSTALQVLGGAGYTREWPVEQYLRDARIATIYEGTSGIQALDLLRRQIWRGKSAGLAIFLEQARMDLDLVAGDLRAGACACYELLQDAATRLNEMRDAPREAEAGAGSFLELAGLAATGWMATRLAGMTSDTPEGRRLSASGRYHLLALKDDAVAVHAAAVSGARRIDLFDSLKA</sequence>
<dbReference type="SUPFAM" id="SSF47203">
    <property type="entry name" value="Acyl-CoA dehydrogenase C-terminal domain-like"/>
    <property type="match status" value="1"/>
</dbReference>
<feature type="domain" description="Acyl-CoA oxidase/dehydrogenase middle" evidence="7">
    <location>
        <begin position="149"/>
        <end position="250"/>
    </location>
</feature>
<feature type="domain" description="Acyl-CoA dehydrogenase/oxidase N-terminal" evidence="8">
    <location>
        <begin position="66"/>
        <end position="144"/>
    </location>
</feature>
<dbReference type="Gene3D" id="1.20.140.10">
    <property type="entry name" value="Butyryl-CoA Dehydrogenase, subunit A, domain 3"/>
    <property type="match status" value="1"/>
</dbReference>
<dbReference type="Pfam" id="PF00441">
    <property type="entry name" value="Acyl-CoA_dh_1"/>
    <property type="match status" value="1"/>
</dbReference>
<comment type="caution">
    <text evidence="9">The sequence shown here is derived from an EMBL/GenBank/DDBJ whole genome shotgun (WGS) entry which is preliminary data.</text>
</comment>
<dbReference type="OrthoDB" id="7801364at2"/>
<dbReference type="Pfam" id="PF02770">
    <property type="entry name" value="Acyl-CoA_dh_M"/>
    <property type="match status" value="1"/>
</dbReference>
<keyword evidence="3 5" id="KW-0285">Flavoprotein</keyword>
<dbReference type="PANTHER" id="PTHR42803">
    <property type="entry name" value="ACYL-COA DEHYDROGENASE"/>
    <property type="match status" value="1"/>
</dbReference>
<dbReference type="RefSeq" id="WP_119377714.1">
    <property type="nucleotide sequence ID" value="NZ_QWFX01000016.1"/>
</dbReference>